<dbReference type="InterPro" id="IPR000192">
    <property type="entry name" value="Aminotrans_V_dom"/>
</dbReference>
<protein>
    <submittedName>
        <fullName evidence="9">Cysteine desulfurase family protein</fullName>
    </submittedName>
</protein>
<evidence type="ECO:0000256" key="1">
    <source>
        <dbReference type="ARBA" id="ARBA00001933"/>
    </source>
</evidence>
<dbReference type="Pfam" id="PF00266">
    <property type="entry name" value="Aminotran_5"/>
    <property type="match status" value="1"/>
</dbReference>
<dbReference type="GO" id="GO:0051536">
    <property type="term" value="F:iron-sulfur cluster binding"/>
    <property type="evidence" value="ECO:0007669"/>
    <property type="project" value="UniProtKB-KW"/>
</dbReference>
<dbReference type="EMBL" id="JAQIFT010000059">
    <property type="protein sequence ID" value="MDA3733069.1"/>
    <property type="molecule type" value="Genomic_DNA"/>
</dbReference>
<name>A0AA42J1Z5_9FIRM</name>
<keyword evidence="5" id="KW-0408">Iron</keyword>
<dbReference type="Gene3D" id="3.90.1150.10">
    <property type="entry name" value="Aspartate Aminotransferase, domain 1"/>
    <property type="match status" value="1"/>
</dbReference>
<dbReference type="PANTHER" id="PTHR11601">
    <property type="entry name" value="CYSTEINE DESULFURYLASE FAMILY MEMBER"/>
    <property type="match status" value="1"/>
</dbReference>
<keyword evidence="3" id="KW-0479">Metal-binding</keyword>
<dbReference type="InterPro" id="IPR016454">
    <property type="entry name" value="Cysteine_dSase"/>
</dbReference>
<comment type="similarity">
    <text evidence="2">Belongs to the class-V pyridoxal-phosphate-dependent aminotransferase family. NifS/IscS subfamily.</text>
</comment>
<dbReference type="GO" id="GO:0046872">
    <property type="term" value="F:metal ion binding"/>
    <property type="evidence" value="ECO:0007669"/>
    <property type="project" value="UniProtKB-KW"/>
</dbReference>
<dbReference type="InterPro" id="IPR015422">
    <property type="entry name" value="PyrdxlP-dep_Trfase_small"/>
</dbReference>
<evidence type="ECO:0000256" key="4">
    <source>
        <dbReference type="ARBA" id="ARBA00022898"/>
    </source>
</evidence>
<evidence type="ECO:0000313" key="10">
    <source>
        <dbReference type="Proteomes" id="UP001169242"/>
    </source>
</evidence>
<dbReference type="SUPFAM" id="SSF53383">
    <property type="entry name" value="PLP-dependent transferases"/>
    <property type="match status" value="1"/>
</dbReference>
<dbReference type="AlphaFoldDB" id="A0AA42J1Z5"/>
<accession>A0AA42J1Z5</accession>
<evidence type="ECO:0000256" key="7">
    <source>
        <dbReference type="RuleBase" id="RU004504"/>
    </source>
</evidence>
<comment type="cofactor">
    <cofactor evidence="1 7">
        <name>pyridoxal 5'-phosphate</name>
        <dbReference type="ChEBI" id="CHEBI:597326"/>
    </cofactor>
</comment>
<dbReference type="Proteomes" id="UP001169242">
    <property type="component" value="Unassembled WGS sequence"/>
</dbReference>
<dbReference type="InterPro" id="IPR020578">
    <property type="entry name" value="Aminotrans_V_PyrdxlP_BS"/>
</dbReference>
<sequence length="372" mass="41069">MLYLDYAANTPVDPKVLESFTKLSTEYIANPNAAHTLGKAAKDKLDDYTAEIALLLEVKPSEIIYTSGATESNNLAIIGACHYYKRYGKHIITTYLEHSSVSSTATSLHNEGYEIEFVDILPNGEIDLEHLKSLLRSDTIMIALSEVDSELGARQPISKIRELLDSKYPHCLLHVDATQAIGKVKVPMEHVDLLTFSAHKFYGLNGCGVLIKKDKVMLEPIIHGGTSTTAFRSGTPTLALIGSLGEALKLAETTRETRYEYVSRLNDHLRKGLGAYKNVIINSPLEGSPYILNLSIIGIKAREVQERLAEREIYVATKSACCTLNSPSRPVYAITKDRKMALSTLRISLSHLTTEEEVKAFLVQLGQVLASF</sequence>
<dbReference type="PIRSF" id="PIRSF005572">
    <property type="entry name" value="NifS"/>
    <property type="match status" value="1"/>
</dbReference>
<gene>
    <name evidence="9" type="ORF">PBV87_16455</name>
</gene>
<organism evidence="9 10">
    <name type="scientific">Holtiella tumoricola</name>
    <dbReference type="NCBI Taxonomy" id="3018743"/>
    <lineage>
        <taxon>Bacteria</taxon>
        <taxon>Bacillati</taxon>
        <taxon>Bacillota</taxon>
        <taxon>Clostridia</taxon>
        <taxon>Lachnospirales</taxon>
        <taxon>Cellulosilyticaceae</taxon>
        <taxon>Holtiella</taxon>
    </lineage>
</organism>
<dbReference type="InterPro" id="IPR015424">
    <property type="entry name" value="PyrdxlP-dep_Trfase"/>
</dbReference>
<evidence type="ECO:0000256" key="2">
    <source>
        <dbReference type="ARBA" id="ARBA00006490"/>
    </source>
</evidence>
<evidence type="ECO:0000313" key="9">
    <source>
        <dbReference type="EMBL" id="MDA3733069.1"/>
    </source>
</evidence>
<reference evidence="9" key="1">
    <citation type="journal article" date="2023" name="Int. J. Syst. Evol. Microbiol.">
        <title>&lt;i&gt;Holtiella tumoricola&lt;/i&gt; gen. nov. sp. nov., isolated from a human clinical sample.</title>
        <authorList>
            <person name="Allen-Vercoe E."/>
            <person name="Daigneault M.C."/>
            <person name="Vancuren S.J."/>
            <person name="Cochrane K."/>
            <person name="O'Neal L.L."/>
            <person name="Sankaranarayanan K."/>
            <person name="Lawson P.A."/>
        </authorList>
    </citation>
    <scope>NUCLEOTIDE SEQUENCE</scope>
    <source>
        <strain evidence="9">CC70A</strain>
    </source>
</reference>
<dbReference type="GO" id="GO:0003824">
    <property type="term" value="F:catalytic activity"/>
    <property type="evidence" value="ECO:0007669"/>
    <property type="project" value="UniProtKB-ARBA"/>
</dbReference>
<evidence type="ECO:0000256" key="3">
    <source>
        <dbReference type="ARBA" id="ARBA00022723"/>
    </source>
</evidence>
<proteinExistence type="inferred from homology"/>
<dbReference type="PANTHER" id="PTHR11601:SF50">
    <property type="entry name" value="CYSTEINE DESULFURASE ISCS 2-RELATED"/>
    <property type="match status" value="1"/>
</dbReference>
<evidence type="ECO:0000256" key="6">
    <source>
        <dbReference type="ARBA" id="ARBA00023014"/>
    </source>
</evidence>
<evidence type="ECO:0000256" key="5">
    <source>
        <dbReference type="ARBA" id="ARBA00023004"/>
    </source>
</evidence>
<dbReference type="PROSITE" id="PS00595">
    <property type="entry name" value="AA_TRANSFER_CLASS_5"/>
    <property type="match status" value="1"/>
</dbReference>
<dbReference type="Gene3D" id="3.40.640.10">
    <property type="entry name" value="Type I PLP-dependent aspartate aminotransferase-like (Major domain)"/>
    <property type="match status" value="1"/>
</dbReference>
<feature type="domain" description="Aminotransferase class V" evidence="8">
    <location>
        <begin position="3"/>
        <end position="361"/>
    </location>
</feature>
<dbReference type="RefSeq" id="WP_271012988.1">
    <property type="nucleotide sequence ID" value="NZ_JAQIFT010000059.1"/>
</dbReference>
<keyword evidence="4" id="KW-0663">Pyridoxal phosphate</keyword>
<keyword evidence="6" id="KW-0411">Iron-sulfur</keyword>
<dbReference type="InterPro" id="IPR015421">
    <property type="entry name" value="PyrdxlP-dep_Trfase_major"/>
</dbReference>
<keyword evidence="10" id="KW-1185">Reference proteome</keyword>
<comment type="caution">
    <text evidence="9">The sequence shown here is derived from an EMBL/GenBank/DDBJ whole genome shotgun (WGS) entry which is preliminary data.</text>
</comment>
<evidence type="ECO:0000259" key="8">
    <source>
        <dbReference type="Pfam" id="PF00266"/>
    </source>
</evidence>